<proteinExistence type="predicted"/>
<dbReference type="Proteomes" id="UP000008710">
    <property type="component" value="Plasmid pRHL3"/>
</dbReference>
<dbReference type="KEGG" id="rha:RHA1_ro11318"/>
<evidence type="ECO:0000313" key="2">
    <source>
        <dbReference type="EMBL" id="ABH00965.1"/>
    </source>
</evidence>
<dbReference type="AlphaFoldDB" id="Q0RUS1"/>
<reference evidence="3" key="1">
    <citation type="journal article" date="2006" name="Proc. Natl. Acad. Sci. U.S.A.">
        <title>The complete genome of Rhodococcus sp. RHA1 provides insights into a catabolic powerhouse.</title>
        <authorList>
            <person name="McLeod M.P."/>
            <person name="Warren R.L."/>
            <person name="Hsiao W.W.L."/>
            <person name="Araki N."/>
            <person name="Myhre M."/>
            <person name="Fernandes C."/>
            <person name="Miyazawa D."/>
            <person name="Wong W."/>
            <person name="Lillquist A.L."/>
            <person name="Wang D."/>
            <person name="Dosanjh M."/>
            <person name="Hara H."/>
            <person name="Petrescu A."/>
            <person name="Morin R.D."/>
            <person name="Yang G."/>
            <person name="Stott J.M."/>
            <person name="Schein J.E."/>
            <person name="Shin H."/>
            <person name="Smailus D."/>
            <person name="Siddiqui A.S."/>
            <person name="Marra M.A."/>
            <person name="Jones S.J.M."/>
            <person name="Holt R."/>
            <person name="Brinkman F.S.L."/>
            <person name="Miyauchi K."/>
            <person name="Fukuda M."/>
            <person name="Davies J.E."/>
            <person name="Mohn W.W."/>
            <person name="Eltis L.D."/>
        </authorList>
    </citation>
    <scope>NUCLEOTIDE SEQUENCE [LARGE SCALE GENOMIC DNA]</scope>
    <source>
        <strain evidence="3">RHA1</strain>
    </source>
</reference>
<evidence type="ECO:0000256" key="1">
    <source>
        <dbReference type="SAM" id="MobiDB-lite"/>
    </source>
</evidence>
<organism evidence="2 3">
    <name type="scientific">Rhodococcus jostii (strain RHA1)</name>
    <dbReference type="NCBI Taxonomy" id="101510"/>
    <lineage>
        <taxon>Bacteria</taxon>
        <taxon>Bacillati</taxon>
        <taxon>Actinomycetota</taxon>
        <taxon>Actinomycetes</taxon>
        <taxon>Mycobacteriales</taxon>
        <taxon>Nocardiaceae</taxon>
        <taxon>Rhodococcus</taxon>
    </lineage>
</organism>
<dbReference type="EMBL" id="CP000434">
    <property type="protein sequence ID" value="ABH00965.1"/>
    <property type="molecule type" value="Genomic_DNA"/>
</dbReference>
<accession>Q0RUS1</accession>
<evidence type="ECO:0000313" key="3">
    <source>
        <dbReference type="Proteomes" id="UP000008710"/>
    </source>
</evidence>
<protein>
    <submittedName>
        <fullName evidence="2">Uncharacterized protein</fullName>
    </submittedName>
</protein>
<gene>
    <name evidence="2" type="ordered locus">RHA1_ro11318</name>
</gene>
<sequence length="297" mass="31843">MTTIVSGPARRIACPGEVGTVFGLTSKLRSCVSHRYPPGATNCPCSDTVSTIPLSDEFRHARSRLHRRWCCTIPVGHTTDVSERGRSGRRANCTTNHPQPTLLGTQDGGRHRLGTTLDDRPEMQTGCLTRRQGGAADHLWVSRSAAANWFSSSAARARCAKSLPGFCPTVIRGWWWGSPGSPAGVSACQRSTCPAVQVKKACLCSSCRSSCAPVVRYGRGWSDRPVGFLCAIFGSVHFRHSVMIAGVRGSRTGEPQQWTLMSRSSGGRFCPSPGHGCPLRWPGCLPWAGPGNGLVAV</sequence>
<dbReference type="HOGENOM" id="CLU_936503_0_0_11"/>
<keyword evidence="2" id="KW-0614">Plasmid</keyword>
<feature type="region of interest" description="Disordered" evidence="1">
    <location>
        <begin position="81"/>
        <end position="111"/>
    </location>
</feature>
<feature type="compositionally biased region" description="Polar residues" evidence="1">
    <location>
        <begin position="92"/>
        <end position="104"/>
    </location>
</feature>
<name>Q0RUS1_RHOJR</name>
<geneLocation type="plasmid" evidence="2 3">
    <name>pRHL3</name>
</geneLocation>